<organism evidence="9 10">
    <name type="scientific">Sporolactobacillus kofuensis</name>
    <dbReference type="NCBI Taxonomy" id="269672"/>
    <lineage>
        <taxon>Bacteria</taxon>
        <taxon>Bacillati</taxon>
        <taxon>Bacillota</taxon>
        <taxon>Bacilli</taxon>
        <taxon>Bacillales</taxon>
        <taxon>Sporolactobacillaceae</taxon>
        <taxon>Sporolactobacillus</taxon>
    </lineage>
</organism>
<keyword evidence="10" id="KW-1185">Reference proteome</keyword>
<dbReference type="SUPFAM" id="SSF161098">
    <property type="entry name" value="MetI-like"/>
    <property type="match status" value="1"/>
</dbReference>
<evidence type="ECO:0000256" key="3">
    <source>
        <dbReference type="ARBA" id="ARBA00022475"/>
    </source>
</evidence>
<proteinExistence type="inferred from homology"/>
<keyword evidence="3" id="KW-1003">Cell membrane</keyword>
<comment type="similarity">
    <text evidence="7">Belongs to the binding-protein-dependent transport system permease family.</text>
</comment>
<dbReference type="RefSeq" id="WP_253052469.1">
    <property type="nucleotide sequence ID" value="NZ_JAMXWN010000002.1"/>
</dbReference>
<dbReference type="PANTHER" id="PTHR30151">
    <property type="entry name" value="ALKANE SULFONATE ABC TRANSPORTER-RELATED, MEMBRANE SUBUNIT"/>
    <property type="match status" value="1"/>
</dbReference>
<evidence type="ECO:0000256" key="7">
    <source>
        <dbReference type="RuleBase" id="RU363032"/>
    </source>
</evidence>
<feature type="transmembrane region" description="Helical" evidence="7">
    <location>
        <begin position="70"/>
        <end position="91"/>
    </location>
</feature>
<dbReference type="Gene3D" id="1.10.3720.10">
    <property type="entry name" value="MetI-like"/>
    <property type="match status" value="1"/>
</dbReference>
<evidence type="ECO:0000256" key="4">
    <source>
        <dbReference type="ARBA" id="ARBA00022692"/>
    </source>
</evidence>
<accession>A0ABW1WBF7</accession>
<evidence type="ECO:0000313" key="10">
    <source>
        <dbReference type="Proteomes" id="UP001596267"/>
    </source>
</evidence>
<dbReference type="Proteomes" id="UP001596267">
    <property type="component" value="Unassembled WGS sequence"/>
</dbReference>
<feature type="transmembrane region" description="Helical" evidence="7">
    <location>
        <begin position="129"/>
        <end position="146"/>
    </location>
</feature>
<keyword evidence="6 7" id="KW-0472">Membrane</keyword>
<dbReference type="InterPro" id="IPR000515">
    <property type="entry name" value="MetI-like"/>
</dbReference>
<dbReference type="CDD" id="cd06261">
    <property type="entry name" value="TM_PBP2"/>
    <property type="match status" value="1"/>
</dbReference>
<keyword evidence="2 7" id="KW-0813">Transport</keyword>
<feature type="transmembrane region" description="Helical" evidence="7">
    <location>
        <begin position="192"/>
        <end position="212"/>
    </location>
</feature>
<dbReference type="EMBL" id="JBHSTQ010000003">
    <property type="protein sequence ID" value="MFC6385882.1"/>
    <property type="molecule type" value="Genomic_DNA"/>
</dbReference>
<sequence>MNEKERSRYLLKVIPWIIPLLLLIFWQIFTANGFIPSNVFPKPSDVIQAFIELMKNGELESNIGISAGRAIIGFLIGGGIGFIFGLFNGLFKGFYWFTDSSIQMLRNIPHLAVLPLVIVWFGVGETGKVFLVALGVLFPIYINTLHGIRSVDPKLIEMGRVYGLNRFALFTNIILPGALSSIFVGIRYALGVMWLTLIVAETVATNSGIGYMAMNARDFMQMNIIVLSIIIYALLGKISDLIAKLLEQLFLKWE</sequence>
<comment type="caution">
    <text evidence="9">The sequence shown here is derived from an EMBL/GenBank/DDBJ whole genome shotgun (WGS) entry which is preliminary data.</text>
</comment>
<reference evidence="10" key="1">
    <citation type="journal article" date="2019" name="Int. J. Syst. Evol. Microbiol.">
        <title>The Global Catalogue of Microorganisms (GCM) 10K type strain sequencing project: providing services to taxonomists for standard genome sequencing and annotation.</title>
        <authorList>
            <consortium name="The Broad Institute Genomics Platform"/>
            <consortium name="The Broad Institute Genome Sequencing Center for Infectious Disease"/>
            <person name="Wu L."/>
            <person name="Ma J."/>
        </authorList>
    </citation>
    <scope>NUCLEOTIDE SEQUENCE [LARGE SCALE GENOMIC DNA]</scope>
    <source>
        <strain evidence="10">CCUG 42001</strain>
    </source>
</reference>
<dbReference type="InterPro" id="IPR035906">
    <property type="entry name" value="MetI-like_sf"/>
</dbReference>
<comment type="subcellular location">
    <subcellularLocation>
        <location evidence="1 7">Cell membrane</location>
        <topology evidence="1 7">Multi-pass membrane protein</topology>
    </subcellularLocation>
</comment>
<dbReference type="PROSITE" id="PS50928">
    <property type="entry name" value="ABC_TM1"/>
    <property type="match status" value="1"/>
</dbReference>
<evidence type="ECO:0000259" key="8">
    <source>
        <dbReference type="PROSITE" id="PS50928"/>
    </source>
</evidence>
<dbReference type="PANTHER" id="PTHR30151:SF38">
    <property type="entry name" value="ALIPHATIC SULFONATES TRANSPORT PERMEASE PROTEIN SSUC-RELATED"/>
    <property type="match status" value="1"/>
</dbReference>
<dbReference type="Pfam" id="PF00528">
    <property type="entry name" value="BPD_transp_1"/>
    <property type="match status" value="1"/>
</dbReference>
<protein>
    <submittedName>
        <fullName evidence="9">ABC transporter permease subunit</fullName>
    </submittedName>
</protein>
<feature type="transmembrane region" description="Helical" evidence="7">
    <location>
        <begin position="167"/>
        <end position="186"/>
    </location>
</feature>
<feature type="transmembrane region" description="Helical" evidence="7">
    <location>
        <begin position="224"/>
        <end position="246"/>
    </location>
</feature>
<name>A0ABW1WBF7_9BACL</name>
<gene>
    <name evidence="9" type="ORF">ACFP7A_04640</name>
</gene>
<evidence type="ECO:0000256" key="6">
    <source>
        <dbReference type="ARBA" id="ARBA00023136"/>
    </source>
</evidence>
<feature type="transmembrane region" description="Helical" evidence="7">
    <location>
        <begin position="9"/>
        <end position="29"/>
    </location>
</feature>
<evidence type="ECO:0000256" key="5">
    <source>
        <dbReference type="ARBA" id="ARBA00022989"/>
    </source>
</evidence>
<keyword evidence="5 7" id="KW-1133">Transmembrane helix</keyword>
<feature type="domain" description="ABC transmembrane type-1" evidence="8">
    <location>
        <begin position="59"/>
        <end position="243"/>
    </location>
</feature>
<evidence type="ECO:0000256" key="1">
    <source>
        <dbReference type="ARBA" id="ARBA00004651"/>
    </source>
</evidence>
<evidence type="ECO:0000256" key="2">
    <source>
        <dbReference type="ARBA" id="ARBA00022448"/>
    </source>
</evidence>
<feature type="transmembrane region" description="Helical" evidence="7">
    <location>
        <begin position="103"/>
        <end position="123"/>
    </location>
</feature>
<evidence type="ECO:0000313" key="9">
    <source>
        <dbReference type="EMBL" id="MFC6385882.1"/>
    </source>
</evidence>
<keyword evidence="4 7" id="KW-0812">Transmembrane</keyword>